<protein>
    <recommendedName>
        <fullName evidence="1">DUF6745 domain-containing protein</fullName>
    </recommendedName>
</protein>
<accession>A0A6J5KJ84</accession>
<evidence type="ECO:0000259" key="1">
    <source>
        <dbReference type="Pfam" id="PF20530"/>
    </source>
</evidence>
<dbReference type="Pfam" id="PF20530">
    <property type="entry name" value="DUF6745"/>
    <property type="match status" value="1"/>
</dbReference>
<gene>
    <name evidence="2" type="ORF">UFOVP1_28</name>
</gene>
<name>A0A6J5KJ84_9CAUD</name>
<dbReference type="EMBL" id="LR796139">
    <property type="protein sequence ID" value="CAB4120907.1"/>
    <property type="molecule type" value="Genomic_DNA"/>
</dbReference>
<reference evidence="2" key="1">
    <citation type="submission" date="2020-04" db="EMBL/GenBank/DDBJ databases">
        <authorList>
            <person name="Chiriac C."/>
            <person name="Salcher M."/>
            <person name="Ghai R."/>
            <person name="Kavagutti S V."/>
        </authorList>
    </citation>
    <scope>NUCLEOTIDE SEQUENCE</scope>
</reference>
<sequence length="270" mass="30861">MDASRKKELLAQTDKFVKEWKAKGYPQLTDEEVDNFYLDPDLCKQLGPTVAYRSVKLPLEDALNMSYITVDRILNETDMEVRRVLISFMGVEKFLKEGGAVPITEEDSRGYQIVKIPITVATEDDEIEDKSWYFLKMTNSTIEPKDKESVTRQGVVGGAVNKDGYKIYFLRLPLYVAEKENLTNEAAVAWSFGMHPRPGAIYNNKTNTYLDKSQLPSYEFNKDKREFTTQGRQGDVLIKLLATSLSNLEMGKLYTKNGYDPELYDPEVES</sequence>
<organism evidence="2">
    <name type="scientific">uncultured Caudovirales phage</name>
    <dbReference type="NCBI Taxonomy" id="2100421"/>
    <lineage>
        <taxon>Viruses</taxon>
        <taxon>Duplodnaviria</taxon>
        <taxon>Heunggongvirae</taxon>
        <taxon>Uroviricota</taxon>
        <taxon>Caudoviricetes</taxon>
        <taxon>Peduoviridae</taxon>
        <taxon>Maltschvirus</taxon>
        <taxon>Maltschvirus maltsch</taxon>
    </lineage>
</organism>
<feature type="domain" description="DUF6745" evidence="1">
    <location>
        <begin position="50"/>
        <end position="116"/>
    </location>
</feature>
<proteinExistence type="predicted"/>
<dbReference type="InterPro" id="IPR046633">
    <property type="entry name" value="DUF6745"/>
</dbReference>
<evidence type="ECO:0000313" key="2">
    <source>
        <dbReference type="EMBL" id="CAB4120907.1"/>
    </source>
</evidence>